<dbReference type="RefSeq" id="WP_154154276.1">
    <property type="nucleotide sequence ID" value="NZ_SZWE01000002.1"/>
</dbReference>
<keyword evidence="2" id="KW-1185">Reference proteome</keyword>
<evidence type="ECO:0000313" key="1">
    <source>
        <dbReference type="EMBL" id="MRU16797.1"/>
    </source>
</evidence>
<gene>
    <name evidence="1" type="ORF">FDP25_15250</name>
</gene>
<accession>A0A844CPM8</accession>
<proteinExistence type="predicted"/>
<dbReference type="OrthoDB" id="7745249at2"/>
<name>A0A844CPM8_9RHOB</name>
<comment type="caution">
    <text evidence="1">The sequence shown here is derived from an EMBL/GenBank/DDBJ whole genome shotgun (WGS) entry which is preliminary data.</text>
</comment>
<dbReference type="EMBL" id="SZWE01000002">
    <property type="protein sequence ID" value="MRU16797.1"/>
    <property type="molecule type" value="Genomic_DNA"/>
</dbReference>
<organism evidence="1 2">
    <name type="scientific">Roseovarius bejariae</name>
    <dbReference type="NCBI Taxonomy" id="2576383"/>
    <lineage>
        <taxon>Bacteria</taxon>
        <taxon>Pseudomonadati</taxon>
        <taxon>Pseudomonadota</taxon>
        <taxon>Alphaproteobacteria</taxon>
        <taxon>Rhodobacterales</taxon>
        <taxon>Roseobacteraceae</taxon>
        <taxon>Roseovarius</taxon>
    </lineage>
</organism>
<protein>
    <submittedName>
        <fullName evidence="1">Uncharacterized protein</fullName>
    </submittedName>
</protein>
<dbReference type="Proteomes" id="UP000564704">
    <property type="component" value="Unassembled WGS sequence"/>
</dbReference>
<reference evidence="1 2" key="1">
    <citation type="submission" date="2019-05" db="EMBL/GenBank/DDBJ databases">
        <title>Roseovarius bejariae sp. nov., a moderately halophylic bacterium isolated from a saline soil in Rambla Salada (Murcia).</title>
        <authorList>
            <person name="Castro D.J."/>
            <person name="Gomez-Altuve A."/>
            <person name="Reina J.C."/>
            <person name="Rodriguez M."/>
            <person name="Sampedro I."/>
            <person name="Llamas I."/>
            <person name="Martinez-Checa F."/>
        </authorList>
    </citation>
    <scope>NUCLEOTIDE SEQUENCE [LARGE SCALE GENOMIC DNA]</scope>
    <source>
        <strain evidence="1 2">A21</strain>
    </source>
</reference>
<sequence length="82" mass="8785">MTDSSTHTATHLARVVEAIDAQFGEGFARKNPELVASLVQSATIEAAVSTGYTAHRQALDLAQKIGTETCETILKLKPRIFG</sequence>
<dbReference type="AlphaFoldDB" id="A0A844CPM8"/>
<evidence type="ECO:0000313" key="2">
    <source>
        <dbReference type="Proteomes" id="UP000564704"/>
    </source>
</evidence>